<accession>A0ABS1WJN3</accession>
<reference evidence="2 3" key="1">
    <citation type="submission" date="2020-12" db="EMBL/GenBank/DDBJ databases">
        <title>Olleya sediminilitoris sp. nov., isolated from a tidal flat.</title>
        <authorList>
            <person name="Park S."/>
            <person name="Yoon J.-H."/>
        </authorList>
    </citation>
    <scope>NUCLEOTIDE SEQUENCE [LARGE SCALE GENOMIC DNA]</scope>
    <source>
        <strain evidence="2 3">YSTF-M6</strain>
    </source>
</reference>
<evidence type="ECO:0000256" key="1">
    <source>
        <dbReference type="SAM" id="Phobius"/>
    </source>
</evidence>
<gene>
    <name evidence="2" type="ORF">JAO71_05780</name>
</gene>
<protein>
    <submittedName>
        <fullName evidence="2">Uncharacterized protein</fullName>
    </submittedName>
</protein>
<organism evidence="2 3">
    <name type="scientific">Olleya sediminilitoris</name>
    <dbReference type="NCBI Taxonomy" id="2795739"/>
    <lineage>
        <taxon>Bacteria</taxon>
        <taxon>Pseudomonadati</taxon>
        <taxon>Bacteroidota</taxon>
        <taxon>Flavobacteriia</taxon>
        <taxon>Flavobacteriales</taxon>
        <taxon>Flavobacteriaceae</taxon>
    </lineage>
</organism>
<dbReference type="EMBL" id="JAEMEF010000004">
    <property type="protein sequence ID" value="MBL7559311.1"/>
    <property type="molecule type" value="Genomic_DNA"/>
</dbReference>
<dbReference type="Proteomes" id="UP000605013">
    <property type="component" value="Unassembled WGS sequence"/>
</dbReference>
<keyword evidence="1" id="KW-0812">Transmembrane</keyword>
<feature type="transmembrane region" description="Helical" evidence="1">
    <location>
        <begin position="81"/>
        <end position="99"/>
    </location>
</feature>
<keyword evidence="1" id="KW-0472">Membrane</keyword>
<feature type="transmembrane region" description="Helical" evidence="1">
    <location>
        <begin position="125"/>
        <end position="148"/>
    </location>
</feature>
<evidence type="ECO:0000313" key="2">
    <source>
        <dbReference type="EMBL" id="MBL7559311.1"/>
    </source>
</evidence>
<feature type="transmembrane region" description="Helical" evidence="1">
    <location>
        <begin position="168"/>
        <end position="194"/>
    </location>
</feature>
<proteinExistence type="predicted"/>
<dbReference type="RefSeq" id="WP_054851501.1">
    <property type="nucleotide sequence ID" value="NZ_JAEMEF010000004.1"/>
</dbReference>
<sequence>MDELELLKKDWVKSDDKFEKKSASQIYPMLLKKSSSIVKTLFYISIAELVFILFCNFIPFFVSEDYKNQFNETYNNGTFHYIILGLSYVVIVIFIYLLYKSYKTISVVDSTKQLMKNILKTRKIIKYYVVYNLFMIVVMAPYYTYLSLKTKRTEFDVSALSTIELSKFIGVVTLLTLITVGIVYAFYSLIYGILLKRLNRNYKELKKIEI</sequence>
<feature type="transmembrane region" description="Helical" evidence="1">
    <location>
        <begin position="41"/>
        <end position="61"/>
    </location>
</feature>
<keyword evidence="3" id="KW-1185">Reference proteome</keyword>
<evidence type="ECO:0000313" key="3">
    <source>
        <dbReference type="Proteomes" id="UP000605013"/>
    </source>
</evidence>
<comment type="caution">
    <text evidence="2">The sequence shown here is derived from an EMBL/GenBank/DDBJ whole genome shotgun (WGS) entry which is preliminary data.</text>
</comment>
<name>A0ABS1WJN3_9FLAO</name>
<keyword evidence="1" id="KW-1133">Transmembrane helix</keyword>